<name>A0A2J6S7W3_HYAVF</name>
<dbReference type="SMART" id="SM00225">
    <property type="entry name" value="BTB"/>
    <property type="match status" value="1"/>
</dbReference>
<evidence type="ECO:0000313" key="3">
    <source>
        <dbReference type="Proteomes" id="UP000235786"/>
    </source>
</evidence>
<dbReference type="EMBL" id="KZ613939">
    <property type="protein sequence ID" value="PMD46853.1"/>
    <property type="molecule type" value="Genomic_DNA"/>
</dbReference>
<gene>
    <name evidence="2" type="ORF">L207DRAFT_577695</name>
</gene>
<dbReference type="Pfam" id="PF00651">
    <property type="entry name" value="BTB"/>
    <property type="match status" value="1"/>
</dbReference>
<dbReference type="PROSITE" id="PS50097">
    <property type="entry name" value="BTB"/>
    <property type="match status" value="1"/>
</dbReference>
<protein>
    <recommendedName>
        <fullName evidence="1">BTB domain-containing protein</fullName>
    </recommendedName>
</protein>
<sequence>MVMFQVRKDGDEEKFMVHKEHVSHYCPVLNRAFNSSFVEGQTQSYNLDDIRPDAFRLFVQWLYTQKFYTLDEISLDGKEPTSEMAVTTMKLCQERDLNIIQVWLFAEKFIIPRLQNYAMNYFLKILQNQKIKHKGAYRSTHWIPYIYADERTTPDSPLRHLAIDTSLYSTSSSWANAHPDHFPHQMLMELASQTVLEPSNGYNQTNQYRHTRPDRNYLVVEDKLESKK</sequence>
<dbReference type="CDD" id="cd18186">
    <property type="entry name" value="BTB_POZ_ZBTB_KLHL-like"/>
    <property type="match status" value="1"/>
</dbReference>
<dbReference type="InterPro" id="IPR011333">
    <property type="entry name" value="SKP1/BTB/POZ_sf"/>
</dbReference>
<dbReference type="Gene3D" id="3.30.710.10">
    <property type="entry name" value="Potassium Channel Kv1.1, Chain A"/>
    <property type="match status" value="1"/>
</dbReference>
<dbReference type="InterPro" id="IPR000210">
    <property type="entry name" value="BTB/POZ_dom"/>
</dbReference>
<dbReference type="PANTHER" id="PTHR47843:SF2">
    <property type="entry name" value="BTB DOMAIN-CONTAINING PROTEIN"/>
    <property type="match status" value="1"/>
</dbReference>
<evidence type="ECO:0000313" key="2">
    <source>
        <dbReference type="EMBL" id="PMD46853.1"/>
    </source>
</evidence>
<dbReference type="OrthoDB" id="194443at2759"/>
<dbReference type="PANTHER" id="PTHR47843">
    <property type="entry name" value="BTB DOMAIN-CONTAINING PROTEIN-RELATED"/>
    <property type="match status" value="1"/>
</dbReference>
<dbReference type="AlphaFoldDB" id="A0A2J6S7W3"/>
<dbReference type="SUPFAM" id="SSF54695">
    <property type="entry name" value="POZ domain"/>
    <property type="match status" value="1"/>
</dbReference>
<proteinExistence type="predicted"/>
<reference evidence="2 3" key="1">
    <citation type="submission" date="2016-04" db="EMBL/GenBank/DDBJ databases">
        <title>A degradative enzymes factory behind the ericoid mycorrhizal symbiosis.</title>
        <authorList>
            <consortium name="DOE Joint Genome Institute"/>
            <person name="Martino E."/>
            <person name="Morin E."/>
            <person name="Grelet G."/>
            <person name="Kuo A."/>
            <person name="Kohler A."/>
            <person name="Daghino S."/>
            <person name="Barry K."/>
            <person name="Choi C."/>
            <person name="Cichocki N."/>
            <person name="Clum A."/>
            <person name="Copeland A."/>
            <person name="Hainaut M."/>
            <person name="Haridas S."/>
            <person name="Labutti K."/>
            <person name="Lindquist E."/>
            <person name="Lipzen A."/>
            <person name="Khouja H.-R."/>
            <person name="Murat C."/>
            <person name="Ohm R."/>
            <person name="Olson A."/>
            <person name="Spatafora J."/>
            <person name="Veneault-Fourrey C."/>
            <person name="Henrissat B."/>
            <person name="Grigoriev I."/>
            <person name="Martin F."/>
            <person name="Perotto S."/>
        </authorList>
    </citation>
    <scope>NUCLEOTIDE SEQUENCE [LARGE SCALE GENOMIC DNA]</scope>
    <source>
        <strain evidence="2 3">F</strain>
    </source>
</reference>
<feature type="domain" description="BTB" evidence="1">
    <location>
        <begin position="1"/>
        <end position="71"/>
    </location>
</feature>
<keyword evidence="3" id="KW-1185">Reference proteome</keyword>
<accession>A0A2J6S7W3</accession>
<evidence type="ECO:0000259" key="1">
    <source>
        <dbReference type="PROSITE" id="PS50097"/>
    </source>
</evidence>
<organism evidence="2 3">
    <name type="scientific">Hyaloscypha variabilis (strain UAMH 11265 / GT02V1 / F)</name>
    <name type="common">Meliniomyces variabilis</name>
    <dbReference type="NCBI Taxonomy" id="1149755"/>
    <lineage>
        <taxon>Eukaryota</taxon>
        <taxon>Fungi</taxon>
        <taxon>Dikarya</taxon>
        <taxon>Ascomycota</taxon>
        <taxon>Pezizomycotina</taxon>
        <taxon>Leotiomycetes</taxon>
        <taxon>Helotiales</taxon>
        <taxon>Hyaloscyphaceae</taxon>
        <taxon>Hyaloscypha</taxon>
        <taxon>Hyaloscypha variabilis</taxon>
    </lineage>
</organism>
<dbReference type="Proteomes" id="UP000235786">
    <property type="component" value="Unassembled WGS sequence"/>
</dbReference>